<accession>A0ABD1JSE1</accession>
<evidence type="ECO:0000256" key="4">
    <source>
        <dbReference type="ARBA" id="ARBA00022729"/>
    </source>
</evidence>
<dbReference type="FunFam" id="2.10.90.10:FF:000037">
    <property type="entry name" value="neurturin"/>
    <property type="match status" value="1"/>
</dbReference>
<evidence type="ECO:0000256" key="11">
    <source>
        <dbReference type="SAM" id="MobiDB-lite"/>
    </source>
</evidence>
<evidence type="ECO:0000256" key="9">
    <source>
        <dbReference type="ARBA" id="ARBA00069369"/>
    </source>
</evidence>
<dbReference type="AlphaFoldDB" id="A0ABD1JSE1"/>
<proteinExistence type="inferred from homology"/>
<evidence type="ECO:0000256" key="3">
    <source>
        <dbReference type="ARBA" id="ARBA00022525"/>
    </source>
</evidence>
<dbReference type="CDD" id="cd19383">
    <property type="entry name" value="TGF_beta_Neurturin"/>
    <property type="match status" value="1"/>
</dbReference>
<evidence type="ECO:0000259" key="12">
    <source>
        <dbReference type="PROSITE" id="PS51362"/>
    </source>
</evidence>
<evidence type="ECO:0000256" key="7">
    <source>
        <dbReference type="ARBA" id="ARBA00055869"/>
    </source>
</evidence>
<evidence type="ECO:0000256" key="6">
    <source>
        <dbReference type="ARBA" id="ARBA00023157"/>
    </source>
</evidence>
<comment type="caution">
    <text evidence="13">The sequence shown here is derived from an EMBL/GenBank/DDBJ whole genome shotgun (WGS) entry which is preliminary data.</text>
</comment>
<keyword evidence="3" id="KW-0964">Secreted</keyword>
<comment type="subcellular location">
    <subcellularLocation>
        <location evidence="1">Secreted</location>
    </subcellularLocation>
</comment>
<evidence type="ECO:0000256" key="10">
    <source>
        <dbReference type="RuleBase" id="RU000354"/>
    </source>
</evidence>
<keyword evidence="14" id="KW-1185">Reference proteome</keyword>
<feature type="compositionally biased region" description="Low complexity" evidence="11">
    <location>
        <begin position="31"/>
        <end position="61"/>
    </location>
</feature>
<evidence type="ECO:0000313" key="13">
    <source>
        <dbReference type="EMBL" id="KAL2089801.1"/>
    </source>
</evidence>
<dbReference type="PANTHER" id="PTHR12173">
    <property type="entry name" value="GDNF SUBFAMILY OF TGF-BETA FAMILY"/>
    <property type="match status" value="1"/>
</dbReference>
<dbReference type="GO" id="GO:0035860">
    <property type="term" value="P:glial cell-derived neurotrophic factor receptor signaling pathway"/>
    <property type="evidence" value="ECO:0007669"/>
    <property type="project" value="UniProtKB-ARBA"/>
</dbReference>
<dbReference type="EMBL" id="JBHFQA010000012">
    <property type="protein sequence ID" value="KAL2089801.1"/>
    <property type="molecule type" value="Genomic_DNA"/>
</dbReference>
<dbReference type="PANTHER" id="PTHR12173:SF3">
    <property type="entry name" value="NEURTURIN"/>
    <property type="match status" value="1"/>
</dbReference>
<evidence type="ECO:0000256" key="5">
    <source>
        <dbReference type="ARBA" id="ARBA00023030"/>
    </source>
</evidence>
<keyword evidence="6" id="KW-1015">Disulfide bond</keyword>
<dbReference type="GO" id="GO:0005576">
    <property type="term" value="C:extracellular region"/>
    <property type="evidence" value="ECO:0007669"/>
    <property type="project" value="UniProtKB-SubCell"/>
</dbReference>
<comment type="function">
    <text evidence="7">Growth factor that supports the survival of sympathetic neurons in culture. May regulate the development and maintenance of the CNS. Involved in the development of the neural crest. Might control the size of non-neuronal cell population such as haemopoietic cells. Acts by binding to its coreceptor, GFRA2, leading to autophosphorylation and activation of the RET receptor. Heparan sulfate-binding is required for signaling.</text>
</comment>
<feature type="region of interest" description="Disordered" evidence="11">
    <location>
        <begin position="31"/>
        <end position="75"/>
    </location>
</feature>
<dbReference type="Proteomes" id="UP001591681">
    <property type="component" value="Unassembled WGS sequence"/>
</dbReference>
<name>A0ABD1JSE1_9TELE</name>
<evidence type="ECO:0000256" key="1">
    <source>
        <dbReference type="ARBA" id="ARBA00004613"/>
    </source>
</evidence>
<dbReference type="PROSITE" id="PS51362">
    <property type="entry name" value="TGF_BETA_2"/>
    <property type="match status" value="1"/>
</dbReference>
<comment type="subunit">
    <text evidence="8">Homodimer; disulfide-linked. Interacts with GFRA2 coreceptor and RET: forms a 2:2:2 ternary complex composed of NRTN ligand, GFRA2 and RET receptor. Also forms a 4:4:4 tetrameric complex composed of 4 copies of NRTN ligand, GFRA2 and RET receptor, which prevents endocytosis of RET.</text>
</comment>
<keyword evidence="4" id="KW-0732">Signal</keyword>
<evidence type="ECO:0000313" key="14">
    <source>
        <dbReference type="Proteomes" id="UP001591681"/>
    </source>
</evidence>
<organism evidence="13 14">
    <name type="scientific">Coilia grayii</name>
    <name type="common">Gray's grenadier anchovy</name>
    <dbReference type="NCBI Taxonomy" id="363190"/>
    <lineage>
        <taxon>Eukaryota</taxon>
        <taxon>Metazoa</taxon>
        <taxon>Chordata</taxon>
        <taxon>Craniata</taxon>
        <taxon>Vertebrata</taxon>
        <taxon>Euteleostomi</taxon>
        <taxon>Actinopterygii</taxon>
        <taxon>Neopterygii</taxon>
        <taxon>Teleostei</taxon>
        <taxon>Clupei</taxon>
        <taxon>Clupeiformes</taxon>
        <taxon>Clupeoidei</taxon>
        <taxon>Engraulidae</taxon>
        <taxon>Coilinae</taxon>
        <taxon>Coilia</taxon>
    </lineage>
</organism>
<dbReference type="InterPro" id="IPR001839">
    <property type="entry name" value="TGF-b_C"/>
</dbReference>
<dbReference type="InterPro" id="IPR029034">
    <property type="entry name" value="Cystine-knot_cytokine"/>
</dbReference>
<evidence type="ECO:0000256" key="8">
    <source>
        <dbReference type="ARBA" id="ARBA00062854"/>
    </source>
</evidence>
<protein>
    <recommendedName>
        <fullName evidence="9">Neurturin</fullName>
    </recommendedName>
</protein>
<evidence type="ECO:0000256" key="2">
    <source>
        <dbReference type="ARBA" id="ARBA00009832"/>
    </source>
</evidence>
<dbReference type="GO" id="GO:0008083">
    <property type="term" value="F:growth factor activity"/>
    <property type="evidence" value="ECO:0007669"/>
    <property type="project" value="UniProtKB-KW"/>
</dbReference>
<feature type="domain" description="TGF-beta family profile" evidence="12">
    <location>
        <begin position="116"/>
        <end position="221"/>
    </location>
</feature>
<sequence>MRLWKCAAIALTVCGAALSVLRIRMAPASTTHLLSRDSSSSSSSSRSPTPTSSSSSNASTSLGTEPRRKRRSSEGANTVLSEFMDMFQSFTEGELKQVIGALVERKARRDANESKRTKRARKEMGPCKLRDKEITVSELELGYESDEIILFRYCVGKCSASRRNYDITLSAMKKKLAIRRDKARHNPCCRPTSYEEDISFLDNNNKYQTIKEWSASQCGCV</sequence>
<comment type="similarity">
    <text evidence="2">Belongs to the TGF-beta family. GDNF subfamily.</text>
</comment>
<dbReference type="SUPFAM" id="SSF57501">
    <property type="entry name" value="Cystine-knot cytokines"/>
    <property type="match status" value="1"/>
</dbReference>
<reference evidence="13 14" key="1">
    <citation type="submission" date="2024-09" db="EMBL/GenBank/DDBJ databases">
        <title>A chromosome-level genome assembly of Gray's grenadier anchovy, Coilia grayii.</title>
        <authorList>
            <person name="Fu Z."/>
        </authorList>
    </citation>
    <scope>NUCLEOTIDE SEQUENCE [LARGE SCALE GENOMIC DNA]</scope>
    <source>
        <strain evidence="13">G4</strain>
        <tissue evidence="13">Muscle</tissue>
    </source>
</reference>
<dbReference type="Pfam" id="PF00019">
    <property type="entry name" value="TGF_beta"/>
    <property type="match status" value="1"/>
</dbReference>
<dbReference type="InterPro" id="IPR043401">
    <property type="entry name" value="GDNF_fam"/>
</dbReference>
<gene>
    <name evidence="13" type="ORF">ACEWY4_014489</name>
</gene>
<dbReference type="GO" id="GO:0007399">
    <property type="term" value="P:nervous system development"/>
    <property type="evidence" value="ECO:0007669"/>
    <property type="project" value="UniProtKB-ARBA"/>
</dbReference>
<keyword evidence="5 10" id="KW-0339">Growth factor</keyword>
<dbReference type="Gene3D" id="2.10.90.10">
    <property type="entry name" value="Cystine-knot cytokines"/>
    <property type="match status" value="1"/>
</dbReference>